<dbReference type="Proteomes" id="UP000178533">
    <property type="component" value="Unassembled WGS sequence"/>
</dbReference>
<dbReference type="AlphaFoldDB" id="A0A1F7XAD8"/>
<gene>
    <name evidence="1" type="ORF">A2W13_02615</name>
</gene>
<dbReference type="STRING" id="1802481.A2W13_02615"/>
<evidence type="ECO:0000313" key="2">
    <source>
        <dbReference type="Proteomes" id="UP000178533"/>
    </source>
</evidence>
<dbReference type="EMBL" id="MGFT01000027">
    <property type="protein sequence ID" value="OGM11315.1"/>
    <property type="molecule type" value="Genomic_DNA"/>
</dbReference>
<proteinExistence type="predicted"/>
<reference evidence="1 2" key="1">
    <citation type="journal article" date="2016" name="Nat. Commun.">
        <title>Thousands of microbial genomes shed light on interconnected biogeochemical processes in an aquifer system.</title>
        <authorList>
            <person name="Anantharaman K."/>
            <person name="Brown C.T."/>
            <person name="Hug L.A."/>
            <person name="Sharon I."/>
            <person name="Castelle C.J."/>
            <person name="Probst A.J."/>
            <person name="Thomas B.C."/>
            <person name="Singh A."/>
            <person name="Wilkins M.J."/>
            <person name="Karaoz U."/>
            <person name="Brodie E.L."/>
            <person name="Williams K.H."/>
            <person name="Hubbard S.S."/>
            <person name="Banfield J.F."/>
        </authorList>
    </citation>
    <scope>NUCLEOTIDE SEQUENCE [LARGE SCALE GENOMIC DNA]</scope>
</reference>
<comment type="caution">
    <text evidence="1">The sequence shown here is derived from an EMBL/GenBank/DDBJ whole genome shotgun (WGS) entry which is preliminary data.</text>
</comment>
<sequence>MEDQMNIDYLVRIKKALPENIRIKIDSVNIENFTDLATKTNPPECHFIQFIQAKFYGEKSITNRKQSEGWLTIGEIDNYDDIIFLWDEQYDEYLPIVLDIVLKSDLEVVIRRGSSQNYTRYYMRGVFRSIN</sequence>
<protein>
    <submittedName>
        <fullName evidence="1">Uncharacterized protein</fullName>
    </submittedName>
</protein>
<name>A0A1F7XAD8_9BACT</name>
<organism evidence="1 2">
    <name type="scientific">Candidatus Woesebacteria bacterium RBG_16_36_11</name>
    <dbReference type="NCBI Taxonomy" id="1802481"/>
    <lineage>
        <taxon>Bacteria</taxon>
        <taxon>Candidatus Woeseibacteriota</taxon>
    </lineage>
</organism>
<evidence type="ECO:0000313" key="1">
    <source>
        <dbReference type="EMBL" id="OGM11315.1"/>
    </source>
</evidence>
<accession>A0A1F7XAD8</accession>